<evidence type="ECO:0000256" key="5">
    <source>
        <dbReference type="ARBA" id="ARBA00022989"/>
    </source>
</evidence>
<evidence type="ECO:0000256" key="7">
    <source>
        <dbReference type="SAM" id="Phobius"/>
    </source>
</evidence>
<keyword evidence="2" id="KW-0813">Transport</keyword>
<dbReference type="InterPro" id="IPR000515">
    <property type="entry name" value="MetI-like"/>
</dbReference>
<evidence type="ECO:0000256" key="3">
    <source>
        <dbReference type="ARBA" id="ARBA00022475"/>
    </source>
</evidence>
<evidence type="ECO:0000313" key="9">
    <source>
        <dbReference type="EMBL" id="SVA08353.1"/>
    </source>
</evidence>
<evidence type="ECO:0000259" key="8">
    <source>
        <dbReference type="PROSITE" id="PS50928"/>
    </source>
</evidence>
<feature type="non-terminal residue" evidence="9">
    <location>
        <position position="1"/>
    </location>
</feature>
<dbReference type="PROSITE" id="PS50928">
    <property type="entry name" value="ABC_TM1"/>
    <property type="match status" value="1"/>
</dbReference>
<evidence type="ECO:0000256" key="6">
    <source>
        <dbReference type="ARBA" id="ARBA00023136"/>
    </source>
</evidence>
<feature type="transmembrane region" description="Helical" evidence="7">
    <location>
        <begin position="161"/>
        <end position="187"/>
    </location>
</feature>
<evidence type="ECO:0000256" key="1">
    <source>
        <dbReference type="ARBA" id="ARBA00004651"/>
    </source>
</evidence>
<name>A0A381T3U1_9ZZZZ</name>
<dbReference type="SUPFAM" id="SSF161098">
    <property type="entry name" value="MetI-like"/>
    <property type="match status" value="1"/>
</dbReference>
<evidence type="ECO:0000256" key="2">
    <source>
        <dbReference type="ARBA" id="ARBA00022448"/>
    </source>
</evidence>
<keyword evidence="3" id="KW-1003">Cell membrane</keyword>
<feature type="transmembrane region" description="Helical" evidence="7">
    <location>
        <begin position="215"/>
        <end position="236"/>
    </location>
</feature>
<dbReference type="GO" id="GO:0005886">
    <property type="term" value="C:plasma membrane"/>
    <property type="evidence" value="ECO:0007669"/>
    <property type="project" value="UniProtKB-SubCell"/>
</dbReference>
<keyword evidence="6 7" id="KW-0472">Membrane</keyword>
<dbReference type="GO" id="GO:0055085">
    <property type="term" value="P:transmembrane transport"/>
    <property type="evidence" value="ECO:0007669"/>
    <property type="project" value="InterPro"/>
</dbReference>
<feature type="transmembrane region" description="Helical" evidence="7">
    <location>
        <begin position="115"/>
        <end position="133"/>
    </location>
</feature>
<keyword evidence="4 7" id="KW-0812">Transmembrane</keyword>
<dbReference type="PANTHER" id="PTHR30151">
    <property type="entry name" value="ALKANE SULFONATE ABC TRANSPORTER-RELATED, MEMBRANE SUBUNIT"/>
    <property type="match status" value="1"/>
</dbReference>
<dbReference type="PANTHER" id="PTHR30151:SF41">
    <property type="entry name" value="ABC TRANSPORTER PERMEASE PROTEIN"/>
    <property type="match status" value="1"/>
</dbReference>
<proteinExistence type="predicted"/>
<reference evidence="9" key="1">
    <citation type="submission" date="2018-05" db="EMBL/GenBank/DDBJ databases">
        <authorList>
            <person name="Lanie J.A."/>
            <person name="Ng W.-L."/>
            <person name="Kazmierczak K.M."/>
            <person name="Andrzejewski T.M."/>
            <person name="Davidsen T.M."/>
            <person name="Wayne K.J."/>
            <person name="Tettelin H."/>
            <person name="Glass J.I."/>
            <person name="Rusch D."/>
            <person name="Podicherti R."/>
            <person name="Tsui H.-C.T."/>
            <person name="Winkler M.E."/>
        </authorList>
    </citation>
    <scope>NUCLEOTIDE SEQUENCE</scope>
</reference>
<dbReference type="AlphaFoldDB" id="A0A381T3U1"/>
<comment type="subcellular location">
    <subcellularLocation>
        <location evidence="1">Cell membrane</location>
        <topology evidence="1">Multi-pass membrane protein</topology>
    </subcellularLocation>
</comment>
<dbReference type="InterPro" id="IPR035906">
    <property type="entry name" value="MetI-like_sf"/>
</dbReference>
<protein>
    <recommendedName>
        <fullName evidence="8">ABC transmembrane type-1 domain-containing protein</fullName>
    </recommendedName>
</protein>
<dbReference type="CDD" id="cd06261">
    <property type="entry name" value="TM_PBP2"/>
    <property type="match status" value="1"/>
</dbReference>
<accession>A0A381T3U1</accession>
<evidence type="ECO:0000256" key="4">
    <source>
        <dbReference type="ARBA" id="ARBA00022692"/>
    </source>
</evidence>
<sequence length="252" mass="27418">VVVLVGLVGGWYYVTYGVLTETRRFLLRPVHKVIEVGFLDGGNRTDALEALWSSTRVAFIGLVIAICIGFSLAILMSQAKFFERAIFPYVVVVQAMPILAIVPLIVFWFGTGQKARVIVCVIISLFPLVANTLHGLQSAEQGMHDLFTLHHASRSVRLRKLMFPAALPFIFTGLRISAGLSVIGAIVGDFFFARGDIGIGQLLRRHANQLNGEELLAAVILSSGLGVTVFLLFGVIRDRAVGRWHEATSGGS</sequence>
<keyword evidence="5 7" id="KW-1133">Transmembrane helix</keyword>
<feature type="transmembrane region" description="Helical" evidence="7">
    <location>
        <begin position="87"/>
        <end position="109"/>
    </location>
</feature>
<dbReference type="Pfam" id="PF00528">
    <property type="entry name" value="BPD_transp_1"/>
    <property type="match status" value="1"/>
</dbReference>
<feature type="domain" description="ABC transmembrane type-1" evidence="8">
    <location>
        <begin position="51"/>
        <end position="233"/>
    </location>
</feature>
<gene>
    <name evidence="9" type="ORF">METZ01_LOCUS61207</name>
</gene>
<feature type="transmembrane region" description="Helical" evidence="7">
    <location>
        <begin position="57"/>
        <end position="75"/>
    </location>
</feature>
<organism evidence="9">
    <name type="scientific">marine metagenome</name>
    <dbReference type="NCBI Taxonomy" id="408172"/>
    <lineage>
        <taxon>unclassified sequences</taxon>
        <taxon>metagenomes</taxon>
        <taxon>ecological metagenomes</taxon>
    </lineage>
</organism>
<dbReference type="Gene3D" id="1.10.3720.10">
    <property type="entry name" value="MetI-like"/>
    <property type="match status" value="1"/>
</dbReference>
<dbReference type="EMBL" id="UINC01003677">
    <property type="protein sequence ID" value="SVA08353.1"/>
    <property type="molecule type" value="Genomic_DNA"/>
</dbReference>